<proteinExistence type="predicted"/>
<dbReference type="Pfam" id="PF06462">
    <property type="entry name" value="Hyd_WA"/>
    <property type="match status" value="1"/>
</dbReference>
<evidence type="ECO:0000313" key="2">
    <source>
        <dbReference type="WBParaSite" id="L893_g33823.t1"/>
    </source>
</evidence>
<dbReference type="InterPro" id="IPR006624">
    <property type="entry name" value="Beta-propeller_rpt_TECPR"/>
</dbReference>
<sequence length="137" mass="15058">MFTCDWNEIDSPVEENTLESHPIALTATGAAVWIVLSDDPNVLYQRIGISLLNPEGTSWMRVRSPLEVASIATSATGYLYAVLIDNQTLLPMTAVLKDVVVEMPKKKKGKQNDVEAERVAVWELGISSQKINSLSVD</sequence>
<keyword evidence="1" id="KW-1185">Reference proteome</keyword>
<name>A0A1I8A869_9BILA</name>
<dbReference type="AlphaFoldDB" id="A0A1I8A869"/>
<dbReference type="WBParaSite" id="L893_g33823.t1">
    <property type="protein sequence ID" value="L893_g33823.t1"/>
    <property type="gene ID" value="L893_g33823"/>
</dbReference>
<evidence type="ECO:0000313" key="1">
    <source>
        <dbReference type="Proteomes" id="UP000095287"/>
    </source>
</evidence>
<accession>A0A1I8A869</accession>
<organism evidence="1 2">
    <name type="scientific">Steinernema glaseri</name>
    <dbReference type="NCBI Taxonomy" id="37863"/>
    <lineage>
        <taxon>Eukaryota</taxon>
        <taxon>Metazoa</taxon>
        <taxon>Ecdysozoa</taxon>
        <taxon>Nematoda</taxon>
        <taxon>Chromadorea</taxon>
        <taxon>Rhabditida</taxon>
        <taxon>Tylenchina</taxon>
        <taxon>Panagrolaimomorpha</taxon>
        <taxon>Strongyloidoidea</taxon>
        <taxon>Steinernematidae</taxon>
        <taxon>Steinernema</taxon>
    </lineage>
</organism>
<reference evidence="2" key="1">
    <citation type="submission" date="2016-11" db="UniProtKB">
        <authorList>
            <consortium name="WormBaseParasite"/>
        </authorList>
    </citation>
    <scope>IDENTIFICATION</scope>
</reference>
<protein>
    <submittedName>
        <fullName evidence="2">Mcl1_mid domain-containing protein</fullName>
    </submittedName>
</protein>
<dbReference type="Proteomes" id="UP000095287">
    <property type="component" value="Unplaced"/>
</dbReference>